<evidence type="ECO:0000256" key="10">
    <source>
        <dbReference type="ARBA" id="ARBA00023011"/>
    </source>
</evidence>
<dbReference type="GO" id="GO:0005789">
    <property type="term" value="C:endoplasmic reticulum membrane"/>
    <property type="evidence" value="ECO:0007669"/>
    <property type="project" value="TreeGrafter"/>
</dbReference>
<comment type="caution">
    <text evidence="21">The sequence shown here is derived from an EMBL/GenBank/DDBJ whole genome shotgun (WGS) entry which is preliminary data.</text>
</comment>
<organism evidence="21 22">
    <name type="scientific">Diacronema lutheri</name>
    <name type="common">Unicellular marine alga</name>
    <name type="synonym">Monochrysis lutheri</name>
    <dbReference type="NCBI Taxonomy" id="2081491"/>
    <lineage>
        <taxon>Eukaryota</taxon>
        <taxon>Haptista</taxon>
        <taxon>Haptophyta</taxon>
        <taxon>Pavlovophyceae</taxon>
        <taxon>Pavlovales</taxon>
        <taxon>Pavlovaceae</taxon>
        <taxon>Diacronema</taxon>
    </lineage>
</organism>
<comment type="similarity">
    <text evidence="2">Belongs to the ERG4/ERG24 family.</text>
</comment>
<evidence type="ECO:0000256" key="15">
    <source>
        <dbReference type="ARBA" id="ARBA00030165"/>
    </source>
</evidence>
<keyword evidence="13" id="KW-1207">Sterol metabolism</keyword>
<evidence type="ECO:0000256" key="4">
    <source>
        <dbReference type="ARBA" id="ARBA00022516"/>
    </source>
</evidence>
<evidence type="ECO:0000256" key="3">
    <source>
        <dbReference type="ARBA" id="ARBA00012413"/>
    </source>
</evidence>
<feature type="compositionally biased region" description="Low complexity" evidence="19">
    <location>
        <begin position="19"/>
        <end position="37"/>
    </location>
</feature>
<proteinExistence type="inferred from homology"/>
<gene>
    <name evidence="21" type="ORF">KFE25_012094</name>
</gene>
<evidence type="ECO:0000256" key="8">
    <source>
        <dbReference type="ARBA" id="ARBA00022989"/>
    </source>
</evidence>
<evidence type="ECO:0000256" key="1">
    <source>
        <dbReference type="ARBA" id="ARBA00004141"/>
    </source>
</evidence>
<dbReference type="GO" id="GO:0050613">
    <property type="term" value="F:Delta14-sterol reductase activity"/>
    <property type="evidence" value="ECO:0007669"/>
    <property type="project" value="UniProtKB-EC"/>
</dbReference>
<feature type="transmembrane region" description="Helical" evidence="20">
    <location>
        <begin position="102"/>
        <end position="122"/>
    </location>
</feature>
<comment type="pathway">
    <text evidence="17">Steroid biosynthesis.</text>
</comment>
<feature type="region of interest" description="Disordered" evidence="19">
    <location>
        <begin position="1"/>
        <end position="39"/>
    </location>
</feature>
<evidence type="ECO:0000256" key="7">
    <source>
        <dbReference type="ARBA" id="ARBA00022955"/>
    </source>
</evidence>
<evidence type="ECO:0000313" key="22">
    <source>
        <dbReference type="Proteomes" id="UP000751190"/>
    </source>
</evidence>
<dbReference type="AlphaFoldDB" id="A0A8J5XKL1"/>
<sequence>MPVTLRSRGEGGTPAKGTPARAAPASPARAKAPPVASDNGVVNPRTEHFEFGGPPGALAVVVCLPLLVFALAIGCDSTYCIGPDSPAGLLARLSTLRSSFKLEAMCVLLAWMGLQVVLAIVLPGPWVDGVKLRTGATLKYKLNGHLSFWLSMLLMGHAWPRFAPDGSLAGFGPVPMAYAYDHFAELAVATAVLSYALSVYLYASSFRKGALLAEGGNTGVAIYDFFIGRELNPRLGWFDLKSFCELRPGLVGWVMLNIGMMMKQHELHGRVSGPMIAINAFQFLYVWDAQYFERAILTTMDITTDGFGFMLAFGDLGWVPFVYSLQARFLVDHDPQLPTWALIAIVALQTVGYCTFRGANLQKDLFRTDPTGEAVRHLKVLPTKRGTKLIISGWWGMARKINYTGDWLMSLSWCLTTGFVSPLPYFYCAYFGVLLVHRAVRDEHMCRAKYGDDWDAFKKHVPYVFFPYII</sequence>
<keyword evidence="7" id="KW-0752">Steroid biosynthesis</keyword>
<dbReference type="InterPro" id="IPR001171">
    <property type="entry name" value="ERG24_DHCR-like"/>
</dbReference>
<keyword evidence="22" id="KW-1185">Reference proteome</keyword>
<evidence type="ECO:0000256" key="2">
    <source>
        <dbReference type="ARBA" id="ARBA00005402"/>
    </source>
</evidence>
<evidence type="ECO:0000256" key="13">
    <source>
        <dbReference type="ARBA" id="ARBA00023166"/>
    </source>
</evidence>
<feature type="transmembrane region" description="Helical" evidence="20">
    <location>
        <begin position="57"/>
        <end position="81"/>
    </location>
</feature>
<protein>
    <recommendedName>
        <fullName evidence="18">Delta(14)-sterol reductase</fullName>
        <ecNumber evidence="3">1.3.1.70</ecNumber>
    </recommendedName>
    <alternativeName>
        <fullName evidence="15">C-14 sterol reductase</fullName>
    </alternativeName>
    <alternativeName>
        <fullName evidence="16">Sterol C14-reductase</fullName>
    </alternativeName>
</protein>
<keyword evidence="8 20" id="KW-1133">Transmembrane helix</keyword>
<keyword evidence="4" id="KW-0444">Lipid biosynthesis</keyword>
<dbReference type="Pfam" id="PF01222">
    <property type="entry name" value="ERG4_ERG24"/>
    <property type="match status" value="1"/>
</dbReference>
<keyword evidence="10" id="KW-0756">Sterol biosynthesis</keyword>
<reference evidence="21" key="1">
    <citation type="submission" date="2021-05" db="EMBL/GenBank/DDBJ databases">
        <title>The genome of the haptophyte Pavlova lutheri (Diacronema luteri, Pavlovales) - a model for lipid biosynthesis in eukaryotic algae.</title>
        <authorList>
            <person name="Hulatt C.J."/>
            <person name="Posewitz M.C."/>
        </authorList>
    </citation>
    <scope>NUCLEOTIDE SEQUENCE</scope>
    <source>
        <strain evidence="21">NIVA-4/92</strain>
    </source>
</reference>
<dbReference type="FunFam" id="1.20.120.1630:FF:000011">
    <property type="entry name" value="Delta(14)-sterol reductase"/>
    <property type="match status" value="1"/>
</dbReference>
<dbReference type="EC" id="1.3.1.70" evidence="3"/>
<comment type="subcellular location">
    <subcellularLocation>
        <location evidence="1">Membrane</location>
        <topology evidence="1">Multi-pass membrane protein</topology>
    </subcellularLocation>
</comment>
<evidence type="ECO:0000256" key="17">
    <source>
        <dbReference type="ARBA" id="ARBA00060577"/>
    </source>
</evidence>
<feature type="transmembrane region" description="Helical" evidence="20">
    <location>
        <begin position="407"/>
        <end position="436"/>
    </location>
</feature>
<feature type="transmembrane region" description="Helical" evidence="20">
    <location>
        <begin position="307"/>
        <end position="325"/>
    </location>
</feature>
<dbReference type="EMBL" id="JAGTXO010000021">
    <property type="protein sequence ID" value="KAG8462274.1"/>
    <property type="molecule type" value="Genomic_DNA"/>
</dbReference>
<keyword evidence="5 20" id="KW-0812">Transmembrane</keyword>
<feature type="transmembrane region" description="Helical" evidence="20">
    <location>
        <begin position="337"/>
        <end position="359"/>
    </location>
</feature>
<dbReference type="GO" id="GO:0016126">
    <property type="term" value="P:sterol biosynthetic process"/>
    <property type="evidence" value="ECO:0007669"/>
    <property type="project" value="UniProtKB-KW"/>
</dbReference>
<evidence type="ECO:0000256" key="18">
    <source>
        <dbReference type="ARBA" id="ARBA00069705"/>
    </source>
</evidence>
<keyword evidence="12 20" id="KW-0472">Membrane</keyword>
<dbReference type="Gene3D" id="1.20.120.1630">
    <property type="match status" value="1"/>
</dbReference>
<dbReference type="Proteomes" id="UP000751190">
    <property type="component" value="Unassembled WGS sequence"/>
</dbReference>
<evidence type="ECO:0000256" key="9">
    <source>
        <dbReference type="ARBA" id="ARBA00023002"/>
    </source>
</evidence>
<dbReference type="PROSITE" id="PS01017">
    <property type="entry name" value="STEROL_REDUCT_1"/>
    <property type="match status" value="1"/>
</dbReference>
<evidence type="ECO:0000256" key="12">
    <source>
        <dbReference type="ARBA" id="ARBA00023136"/>
    </source>
</evidence>
<keyword evidence="14" id="KW-0753">Steroid metabolism</keyword>
<dbReference type="OMA" id="EWCELRP"/>
<keyword evidence="9" id="KW-0560">Oxidoreductase</keyword>
<keyword evidence="6" id="KW-0521">NADP</keyword>
<evidence type="ECO:0000313" key="21">
    <source>
        <dbReference type="EMBL" id="KAG8462274.1"/>
    </source>
</evidence>
<evidence type="ECO:0000256" key="20">
    <source>
        <dbReference type="SAM" id="Phobius"/>
    </source>
</evidence>
<evidence type="ECO:0000256" key="14">
    <source>
        <dbReference type="ARBA" id="ARBA00023221"/>
    </source>
</evidence>
<accession>A0A8J5XKL1</accession>
<evidence type="ECO:0000256" key="6">
    <source>
        <dbReference type="ARBA" id="ARBA00022857"/>
    </source>
</evidence>
<evidence type="ECO:0000256" key="19">
    <source>
        <dbReference type="SAM" id="MobiDB-lite"/>
    </source>
</evidence>
<dbReference type="PANTHER" id="PTHR21257">
    <property type="entry name" value="DELTA(14)-STEROL REDUCTASE"/>
    <property type="match status" value="1"/>
</dbReference>
<feature type="transmembrane region" description="Helical" evidence="20">
    <location>
        <begin position="267"/>
        <end position="287"/>
    </location>
</feature>
<dbReference type="PANTHER" id="PTHR21257:SF52">
    <property type="entry name" value="DELTA(14)-STEROL REDUCTASE TM7SF2"/>
    <property type="match status" value="1"/>
</dbReference>
<evidence type="ECO:0000256" key="16">
    <source>
        <dbReference type="ARBA" id="ARBA00031227"/>
    </source>
</evidence>
<name>A0A8J5XKL1_DIALT</name>
<dbReference type="OrthoDB" id="10262235at2759"/>
<dbReference type="InterPro" id="IPR018083">
    <property type="entry name" value="Sterol_reductase_CS"/>
</dbReference>
<keyword evidence="11" id="KW-0443">Lipid metabolism</keyword>
<evidence type="ECO:0000256" key="11">
    <source>
        <dbReference type="ARBA" id="ARBA00023098"/>
    </source>
</evidence>
<evidence type="ECO:0000256" key="5">
    <source>
        <dbReference type="ARBA" id="ARBA00022692"/>
    </source>
</evidence>
<feature type="transmembrane region" description="Helical" evidence="20">
    <location>
        <begin position="183"/>
        <end position="203"/>
    </location>
</feature>